<accession>A0A9P5NVL8</accession>
<feature type="compositionally biased region" description="Acidic residues" evidence="2">
    <location>
        <begin position="575"/>
        <end position="600"/>
    </location>
</feature>
<gene>
    <name evidence="4" type="ORF">CPB84DRAFT_1764263</name>
</gene>
<keyword evidence="1" id="KW-0479">Metal-binding</keyword>
<dbReference type="Proteomes" id="UP000724874">
    <property type="component" value="Unassembled WGS sequence"/>
</dbReference>
<dbReference type="InterPro" id="IPR001841">
    <property type="entry name" value="Znf_RING"/>
</dbReference>
<evidence type="ECO:0000313" key="4">
    <source>
        <dbReference type="EMBL" id="KAF8910648.1"/>
    </source>
</evidence>
<reference evidence="4" key="1">
    <citation type="submission" date="2020-11" db="EMBL/GenBank/DDBJ databases">
        <authorList>
            <consortium name="DOE Joint Genome Institute"/>
            <person name="Ahrendt S."/>
            <person name="Riley R."/>
            <person name="Andreopoulos W."/>
            <person name="LaButti K."/>
            <person name="Pangilinan J."/>
            <person name="Ruiz-duenas F.J."/>
            <person name="Barrasa J.M."/>
            <person name="Sanchez-Garcia M."/>
            <person name="Camarero S."/>
            <person name="Miyauchi S."/>
            <person name="Serrano A."/>
            <person name="Linde D."/>
            <person name="Babiker R."/>
            <person name="Drula E."/>
            <person name="Ayuso-Fernandez I."/>
            <person name="Pacheco R."/>
            <person name="Padilla G."/>
            <person name="Ferreira P."/>
            <person name="Barriuso J."/>
            <person name="Kellner H."/>
            <person name="Castanera R."/>
            <person name="Alfaro M."/>
            <person name="Ramirez L."/>
            <person name="Pisabarro A.G."/>
            <person name="Kuo A."/>
            <person name="Tritt A."/>
            <person name="Lipzen A."/>
            <person name="He G."/>
            <person name="Yan M."/>
            <person name="Ng V."/>
            <person name="Cullen D."/>
            <person name="Martin F."/>
            <person name="Rosso M.-N."/>
            <person name="Henrissat B."/>
            <person name="Hibbett D."/>
            <person name="Martinez A.T."/>
            <person name="Grigoriev I.V."/>
        </authorList>
    </citation>
    <scope>NUCLEOTIDE SEQUENCE</scope>
    <source>
        <strain evidence="4">AH 44721</strain>
    </source>
</reference>
<dbReference type="InterPro" id="IPR047126">
    <property type="entry name" value="RNF141-like"/>
</dbReference>
<keyword evidence="5" id="KW-1185">Reference proteome</keyword>
<feature type="region of interest" description="Disordered" evidence="2">
    <location>
        <begin position="485"/>
        <end position="608"/>
    </location>
</feature>
<organism evidence="4 5">
    <name type="scientific">Gymnopilus junonius</name>
    <name type="common">Spectacular rustgill mushroom</name>
    <name type="synonym">Gymnopilus spectabilis subsp. junonius</name>
    <dbReference type="NCBI Taxonomy" id="109634"/>
    <lineage>
        <taxon>Eukaryota</taxon>
        <taxon>Fungi</taxon>
        <taxon>Dikarya</taxon>
        <taxon>Basidiomycota</taxon>
        <taxon>Agaricomycotina</taxon>
        <taxon>Agaricomycetes</taxon>
        <taxon>Agaricomycetidae</taxon>
        <taxon>Agaricales</taxon>
        <taxon>Agaricineae</taxon>
        <taxon>Hymenogastraceae</taxon>
        <taxon>Gymnopilus</taxon>
    </lineage>
</organism>
<feature type="compositionally biased region" description="Acidic residues" evidence="2">
    <location>
        <begin position="407"/>
        <end position="418"/>
    </location>
</feature>
<dbReference type="OrthoDB" id="6105938at2759"/>
<feature type="region of interest" description="Disordered" evidence="2">
    <location>
        <begin position="1"/>
        <end position="37"/>
    </location>
</feature>
<dbReference type="PANTHER" id="PTHR12109">
    <property type="entry name" value="RING FINGER PROTEIN 141-RELATED"/>
    <property type="match status" value="1"/>
</dbReference>
<dbReference type="GO" id="GO:0008270">
    <property type="term" value="F:zinc ion binding"/>
    <property type="evidence" value="ECO:0007669"/>
    <property type="project" value="UniProtKB-KW"/>
</dbReference>
<feature type="domain" description="RING-type" evidence="3">
    <location>
        <begin position="205"/>
        <end position="282"/>
    </location>
</feature>
<dbReference type="InterPro" id="IPR013083">
    <property type="entry name" value="Znf_RING/FYVE/PHD"/>
</dbReference>
<feature type="region of interest" description="Disordered" evidence="2">
    <location>
        <begin position="401"/>
        <end position="455"/>
    </location>
</feature>
<feature type="region of interest" description="Disordered" evidence="2">
    <location>
        <begin position="51"/>
        <end position="155"/>
    </location>
</feature>
<sequence>MPVSTRQATPGPSNAVLHSANTKKRSGSEIHDDARSVKKIKVDGDAALSHISSVNGKDKKKKKRKKKKRSSVVVSVTHSERREGSRSKSRSVPPSPVKQTPVLRGLVPSGGSANEEDMESVLSASDKGKGKANSNSPAQRSSTLRSDSPQLLPLDPESSTMVATQIDSAAQLAEIAQLKEQLATQTKLLERHQTHFSNHQQSLTCQICLDLMHKPYALAPCGHTTCYPCLVRWFTAPQDPEMPGMNANPAPENPENIDTLLDSAQARRGTFTRRRKKCPVCRAVVIDRPIEMWGIKGMVVTLVRSGLADLPVAVEPSTPAEEGGNTDPWRNIFRKSGPGHRFGGVFDALFGPPVNPPEQGEGDRERMGWYDAEDGGIYRCIACYHEIWDGICTACRRRYPGHGGHSDDEDEDEDEPDWGDVRGHFWSRPDIFGESDDLEDDEDDDDDDDGLPDLHLHPYLRRNPFTGLYPGHPLAAHGLIEEVGDEDDDEENEENSDYEGSFIDDGNGDHGEENDDDDDDELDILDTSSRVLPPPRNQHRQVLFDDDGEEEDPGLVARQLGRGARSGSRNLILDSESEGSIEFPVDQDENDEEEDDDDEMPSLLPGSW</sequence>
<name>A0A9P5NVL8_GYMJU</name>
<dbReference type="SUPFAM" id="SSF57850">
    <property type="entry name" value="RING/U-box"/>
    <property type="match status" value="1"/>
</dbReference>
<feature type="compositionally biased region" description="Acidic residues" evidence="2">
    <location>
        <begin position="544"/>
        <end position="553"/>
    </location>
</feature>
<keyword evidence="1" id="KW-0862">Zinc</keyword>
<evidence type="ECO:0000256" key="1">
    <source>
        <dbReference type="PROSITE-ProRule" id="PRU00175"/>
    </source>
</evidence>
<protein>
    <recommendedName>
        <fullName evidence="3">RING-type domain-containing protein</fullName>
    </recommendedName>
</protein>
<keyword evidence="1" id="KW-0863">Zinc-finger</keyword>
<feature type="compositionally biased region" description="Polar residues" evidence="2">
    <location>
        <begin position="1"/>
        <end position="12"/>
    </location>
</feature>
<comment type="caution">
    <text evidence="4">The sequence shown here is derived from an EMBL/GenBank/DDBJ whole genome shotgun (WGS) entry which is preliminary data.</text>
</comment>
<feature type="compositionally biased region" description="Acidic residues" evidence="2">
    <location>
        <begin position="433"/>
        <end position="451"/>
    </location>
</feature>
<feature type="compositionally biased region" description="Acidic residues" evidence="2">
    <location>
        <begin position="485"/>
        <end position="497"/>
    </location>
</feature>
<feature type="compositionally biased region" description="Basic and acidic residues" evidence="2">
    <location>
        <begin position="26"/>
        <end position="37"/>
    </location>
</feature>
<feature type="compositionally biased region" description="Polar residues" evidence="2">
    <location>
        <begin position="132"/>
        <end position="149"/>
    </location>
</feature>
<evidence type="ECO:0000313" key="5">
    <source>
        <dbReference type="Proteomes" id="UP000724874"/>
    </source>
</evidence>
<dbReference type="PROSITE" id="PS50089">
    <property type="entry name" value="ZF_RING_2"/>
    <property type="match status" value="1"/>
</dbReference>
<dbReference type="PANTHER" id="PTHR12109:SF5">
    <property type="entry name" value="RING-TYPE DOMAIN-CONTAINING PROTEIN"/>
    <property type="match status" value="1"/>
</dbReference>
<dbReference type="SMART" id="SM00184">
    <property type="entry name" value="RING"/>
    <property type="match status" value="1"/>
</dbReference>
<dbReference type="Gene3D" id="3.30.40.10">
    <property type="entry name" value="Zinc/RING finger domain, C3HC4 (zinc finger)"/>
    <property type="match status" value="1"/>
</dbReference>
<proteinExistence type="predicted"/>
<feature type="compositionally biased region" description="Basic residues" evidence="2">
    <location>
        <begin position="58"/>
        <end position="70"/>
    </location>
</feature>
<dbReference type="Pfam" id="PF13923">
    <property type="entry name" value="zf-C3HC4_2"/>
    <property type="match status" value="1"/>
</dbReference>
<feature type="compositionally biased region" description="Acidic residues" evidence="2">
    <location>
        <begin position="512"/>
        <end position="524"/>
    </location>
</feature>
<dbReference type="EMBL" id="JADNYJ010000006">
    <property type="protein sequence ID" value="KAF8910648.1"/>
    <property type="molecule type" value="Genomic_DNA"/>
</dbReference>
<evidence type="ECO:0000259" key="3">
    <source>
        <dbReference type="PROSITE" id="PS50089"/>
    </source>
</evidence>
<dbReference type="AlphaFoldDB" id="A0A9P5NVL8"/>
<evidence type="ECO:0000256" key="2">
    <source>
        <dbReference type="SAM" id="MobiDB-lite"/>
    </source>
</evidence>